<evidence type="ECO:0000256" key="1">
    <source>
        <dbReference type="SAM" id="MobiDB-lite"/>
    </source>
</evidence>
<dbReference type="PANTHER" id="PTHR38926">
    <property type="entry name" value="F-BOX DOMAIN CONTAINING PROTEIN, EXPRESSED"/>
    <property type="match status" value="1"/>
</dbReference>
<dbReference type="PANTHER" id="PTHR38926:SF5">
    <property type="entry name" value="F-BOX AND LEUCINE-RICH REPEAT PROTEIN 6"/>
    <property type="match status" value="1"/>
</dbReference>
<dbReference type="InterPro" id="IPR032675">
    <property type="entry name" value="LRR_dom_sf"/>
</dbReference>
<sequence>MSGKKRKAAKGILGFPKKKSILFTFNAREGEECSTDSEDSDYSPGSLVPTRNAKKAKRKGNNQARQGLSVINRRVTRKETVALEANACCKNEIIHMCLPSETMLNIFSFCLASEGLLKFLSRVPRVCKEWNRLAKDQSLFKQVNLSSTLGAMNKKRLKGLLKLDLSHCRVLNFEGQMRVKQNFLEPILTKTHRLVSLNLCHCPGATSAMLSKLPVLCPNLGRIKLSQTFDYQDKIVYTSIVPLIVMCGQTILEIRWSNVIFVKTEFTHFIDMLKQNCPNLEELDIKMANCACAYLPSREADIGGFISACPKLKELRLDSLNVLDIARTSVPYPGLNNLEIFAQTKFTHDVHEKPIFYLMFGSVAKLKVLDISYSNLSPGLITDKVKALECLHMVDMRWSEEENINLYQCINSWMMSLKELDISCNKMPSKVITEALSQYRKGKDARTSYPLEVLNLSNTQVYGPLVQLILEECSNLKSINLNTCRNLPRGCKQLFFRKSFPDLLARLQQVPGP</sequence>
<organism evidence="3 4">
    <name type="scientific">Lymnaea stagnalis</name>
    <name type="common">Great pond snail</name>
    <name type="synonym">Helix stagnalis</name>
    <dbReference type="NCBI Taxonomy" id="6523"/>
    <lineage>
        <taxon>Eukaryota</taxon>
        <taxon>Metazoa</taxon>
        <taxon>Spiralia</taxon>
        <taxon>Lophotrochozoa</taxon>
        <taxon>Mollusca</taxon>
        <taxon>Gastropoda</taxon>
        <taxon>Heterobranchia</taxon>
        <taxon>Euthyneura</taxon>
        <taxon>Panpulmonata</taxon>
        <taxon>Hygrophila</taxon>
        <taxon>Lymnaeoidea</taxon>
        <taxon>Lymnaeidae</taxon>
        <taxon>Lymnaea</taxon>
    </lineage>
</organism>
<evidence type="ECO:0000313" key="3">
    <source>
        <dbReference type="EMBL" id="CAL1542732.1"/>
    </source>
</evidence>
<dbReference type="SUPFAM" id="SSF52047">
    <property type="entry name" value="RNI-like"/>
    <property type="match status" value="1"/>
</dbReference>
<evidence type="ECO:0000259" key="2">
    <source>
        <dbReference type="Pfam" id="PF12937"/>
    </source>
</evidence>
<proteinExistence type="predicted"/>
<evidence type="ECO:0000313" key="4">
    <source>
        <dbReference type="Proteomes" id="UP001497497"/>
    </source>
</evidence>
<name>A0AAV2ID02_LYMST</name>
<keyword evidence="4" id="KW-1185">Reference proteome</keyword>
<dbReference type="SUPFAM" id="SSF81383">
    <property type="entry name" value="F-box domain"/>
    <property type="match status" value="1"/>
</dbReference>
<dbReference type="InterPro" id="IPR001810">
    <property type="entry name" value="F-box_dom"/>
</dbReference>
<reference evidence="3 4" key="1">
    <citation type="submission" date="2024-04" db="EMBL/GenBank/DDBJ databases">
        <authorList>
            <consortium name="Genoscope - CEA"/>
            <person name="William W."/>
        </authorList>
    </citation>
    <scope>NUCLEOTIDE SEQUENCE [LARGE SCALE GENOMIC DNA]</scope>
</reference>
<dbReference type="EMBL" id="CAXITT010000504">
    <property type="protein sequence ID" value="CAL1542732.1"/>
    <property type="molecule type" value="Genomic_DNA"/>
</dbReference>
<dbReference type="Pfam" id="PF12937">
    <property type="entry name" value="F-box-like"/>
    <property type="match status" value="1"/>
</dbReference>
<accession>A0AAV2ID02</accession>
<feature type="region of interest" description="Disordered" evidence="1">
    <location>
        <begin position="31"/>
        <end position="65"/>
    </location>
</feature>
<comment type="caution">
    <text evidence="3">The sequence shown here is derived from an EMBL/GenBank/DDBJ whole genome shotgun (WGS) entry which is preliminary data.</text>
</comment>
<feature type="compositionally biased region" description="Acidic residues" evidence="1">
    <location>
        <begin position="32"/>
        <end position="41"/>
    </location>
</feature>
<gene>
    <name evidence="3" type="ORF">GSLYS_00016266001</name>
</gene>
<dbReference type="AlphaFoldDB" id="A0AAV2ID02"/>
<protein>
    <recommendedName>
        <fullName evidence="2">F-box domain-containing protein</fullName>
    </recommendedName>
</protein>
<dbReference type="InterPro" id="IPR036047">
    <property type="entry name" value="F-box-like_dom_sf"/>
</dbReference>
<dbReference type="Gene3D" id="3.80.10.10">
    <property type="entry name" value="Ribonuclease Inhibitor"/>
    <property type="match status" value="2"/>
</dbReference>
<dbReference type="Proteomes" id="UP001497497">
    <property type="component" value="Unassembled WGS sequence"/>
</dbReference>
<feature type="domain" description="F-box" evidence="2">
    <location>
        <begin position="97"/>
        <end position="145"/>
    </location>
</feature>